<reference evidence="8" key="1">
    <citation type="submission" date="2020-06" db="EMBL/GenBank/DDBJ databases">
        <authorList>
            <person name="Li T."/>
            <person name="Hu X."/>
            <person name="Zhang T."/>
            <person name="Song X."/>
            <person name="Zhang H."/>
            <person name="Dai N."/>
            <person name="Sheng W."/>
            <person name="Hou X."/>
            <person name="Wei L."/>
        </authorList>
    </citation>
    <scope>NUCLEOTIDE SEQUENCE</scope>
    <source>
        <strain evidence="8">K16</strain>
        <tissue evidence="8">Leaf</tissue>
    </source>
</reference>
<dbReference type="EC" id="2.3.2.27" evidence="3"/>
<dbReference type="Proteomes" id="UP001289374">
    <property type="component" value="Unassembled WGS sequence"/>
</dbReference>
<dbReference type="GO" id="GO:0016567">
    <property type="term" value="P:protein ubiquitination"/>
    <property type="evidence" value="ECO:0007669"/>
    <property type="project" value="InterPro"/>
</dbReference>
<dbReference type="Pfam" id="PF25598">
    <property type="entry name" value="ARM_PUB"/>
    <property type="match status" value="1"/>
</dbReference>
<keyword evidence="4" id="KW-0808">Transferase</keyword>
<dbReference type="CDD" id="cd16664">
    <property type="entry name" value="RING-Ubox_PUB"/>
    <property type="match status" value="1"/>
</dbReference>
<evidence type="ECO:0000313" key="9">
    <source>
        <dbReference type="Proteomes" id="UP001289374"/>
    </source>
</evidence>
<organism evidence="8 9">
    <name type="scientific">Sesamum angolense</name>
    <dbReference type="NCBI Taxonomy" id="2727404"/>
    <lineage>
        <taxon>Eukaryota</taxon>
        <taxon>Viridiplantae</taxon>
        <taxon>Streptophyta</taxon>
        <taxon>Embryophyta</taxon>
        <taxon>Tracheophyta</taxon>
        <taxon>Spermatophyta</taxon>
        <taxon>Magnoliopsida</taxon>
        <taxon>eudicotyledons</taxon>
        <taxon>Gunneridae</taxon>
        <taxon>Pentapetalae</taxon>
        <taxon>asterids</taxon>
        <taxon>lamiids</taxon>
        <taxon>Lamiales</taxon>
        <taxon>Pedaliaceae</taxon>
        <taxon>Sesamum</taxon>
    </lineage>
</organism>
<evidence type="ECO:0000256" key="1">
    <source>
        <dbReference type="ARBA" id="ARBA00000900"/>
    </source>
</evidence>
<dbReference type="FunFam" id="3.30.40.10:FF:000114">
    <property type="entry name" value="RING-type E3 ubiquitin transferase"/>
    <property type="match status" value="1"/>
</dbReference>
<keyword evidence="5" id="KW-0677">Repeat</keyword>
<dbReference type="InterPro" id="IPR058678">
    <property type="entry name" value="ARM_PUB"/>
</dbReference>
<gene>
    <name evidence="8" type="ORF">Sango_1067700</name>
</gene>
<evidence type="ECO:0000256" key="4">
    <source>
        <dbReference type="ARBA" id="ARBA00022679"/>
    </source>
</evidence>
<reference evidence="8" key="2">
    <citation type="journal article" date="2024" name="Plant">
        <title>Genomic evolution and insights into agronomic trait innovations of Sesamum species.</title>
        <authorList>
            <person name="Miao H."/>
            <person name="Wang L."/>
            <person name="Qu L."/>
            <person name="Liu H."/>
            <person name="Sun Y."/>
            <person name="Le M."/>
            <person name="Wang Q."/>
            <person name="Wei S."/>
            <person name="Zheng Y."/>
            <person name="Lin W."/>
            <person name="Duan Y."/>
            <person name="Cao H."/>
            <person name="Xiong S."/>
            <person name="Wang X."/>
            <person name="Wei L."/>
            <person name="Li C."/>
            <person name="Ma Q."/>
            <person name="Ju M."/>
            <person name="Zhao R."/>
            <person name="Li G."/>
            <person name="Mu C."/>
            <person name="Tian Q."/>
            <person name="Mei H."/>
            <person name="Zhang T."/>
            <person name="Gao T."/>
            <person name="Zhang H."/>
        </authorList>
    </citation>
    <scope>NUCLEOTIDE SEQUENCE</scope>
    <source>
        <strain evidence="8">K16</strain>
    </source>
</reference>
<feature type="domain" description="U-box" evidence="7">
    <location>
        <begin position="280"/>
        <end position="353"/>
    </location>
</feature>
<dbReference type="Gene3D" id="3.30.40.10">
    <property type="entry name" value="Zinc/RING finger domain, C3HC4 (zinc finger)"/>
    <property type="match status" value="1"/>
</dbReference>
<keyword evidence="6" id="KW-0833">Ubl conjugation pathway</keyword>
<evidence type="ECO:0000313" key="8">
    <source>
        <dbReference type="EMBL" id="KAK4399616.1"/>
    </source>
</evidence>
<dbReference type="EMBL" id="JACGWL010000006">
    <property type="protein sequence ID" value="KAK4399616.1"/>
    <property type="molecule type" value="Genomic_DNA"/>
</dbReference>
<evidence type="ECO:0000256" key="3">
    <source>
        <dbReference type="ARBA" id="ARBA00012483"/>
    </source>
</evidence>
<keyword evidence="9" id="KW-1185">Reference proteome</keyword>
<proteinExistence type="predicted"/>
<dbReference type="PANTHER" id="PTHR23315:SF284">
    <property type="entry name" value="U-BOX DOMAIN-CONTAINING PROTEIN 7"/>
    <property type="match status" value="1"/>
</dbReference>
<comment type="catalytic activity">
    <reaction evidence="1">
        <text>S-ubiquitinyl-[E2 ubiquitin-conjugating enzyme]-L-cysteine + [acceptor protein]-L-lysine = [E2 ubiquitin-conjugating enzyme]-L-cysteine + N(6)-ubiquitinyl-[acceptor protein]-L-lysine.</text>
        <dbReference type="EC" id="2.3.2.27"/>
    </reaction>
</comment>
<dbReference type="Gene3D" id="1.25.10.10">
    <property type="entry name" value="Leucine-rich Repeat Variant"/>
    <property type="match status" value="1"/>
</dbReference>
<dbReference type="PANTHER" id="PTHR23315">
    <property type="entry name" value="U BOX DOMAIN-CONTAINING"/>
    <property type="match status" value="1"/>
</dbReference>
<evidence type="ECO:0000256" key="5">
    <source>
        <dbReference type="ARBA" id="ARBA00022737"/>
    </source>
</evidence>
<dbReference type="GO" id="GO:0061630">
    <property type="term" value="F:ubiquitin protein ligase activity"/>
    <property type="evidence" value="ECO:0007669"/>
    <property type="project" value="UniProtKB-EC"/>
</dbReference>
<evidence type="ECO:0000259" key="7">
    <source>
        <dbReference type="PROSITE" id="PS51698"/>
    </source>
</evidence>
<evidence type="ECO:0000256" key="6">
    <source>
        <dbReference type="ARBA" id="ARBA00022786"/>
    </source>
</evidence>
<dbReference type="SUPFAM" id="SSF57850">
    <property type="entry name" value="RING/U-box"/>
    <property type="match status" value="1"/>
</dbReference>
<name>A0AAE1WUD6_9LAMI</name>
<dbReference type="InterPro" id="IPR045210">
    <property type="entry name" value="RING-Ubox_PUB"/>
</dbReference>
<dbReference type="Pfam" id="PF04564">
    <property type="entry name" value="U-box"/>
    <property type="match status" value="1"/>
</dbReference>
<dbReference type="SMART" id="SM00504">
    <property type="entry name" value="Ubox"/>
    <property type="match status" value="1"/>
</dbReference>
<dbReference type="InterPro" id="IPR016024">
    <property type="entry name" value="ARM-type_fold"/>
</dbReference>
<sequence>MGTSEVEDYFLTFGEPKLHDEISRSLCAPYVKVLTIFPHVESARPRSMSGIQALCALHTALETTKNILQHCVECSKLYLAITGDSVVLKFEKARNMLADSLRRVEDIVPHVIGCQIAEILDELRKIEFSLDPVEKQIGDEIIVLLQQGINFNPSSSDSSELQSFHKAASKLGITSSEAILLERRSLKNLMERARGEENKRKEAIIAHLLHLMSKYSKLFRTEFSDDNDSQESVPCSPSIGGSLEDSSLSGCNGFAFDHQMSKLSSLSYKPNFRRSEQMPVPPEELRCPISLQLMYDPVIIASGLTYERVCMERWFADGHNTCPETQQQLPHSLIPNHSVKRLVASWCEQNGVPIPDGPPVSLDLNYWRLALSQSDSSNSRLIGSVGAYIYKAVKVVPLNEGGIIEEDKGNEEETVSARQDDYEVNAFGPYEDFLNILEKEDDLMKKCKVVEQIRHLLKDDEEARTYLGANGFVRPFLGFLEAAVSARNGKAQEIGAMALFNLAVNNNRYTMIDVLHSNVLSRSSGSFSENKKLMLELAVLTILQKMIATTDSVGAATALYLSLSYLEEAKPIIGTTEPVPFLIWVLKHYTDVQCKLDALHTLYNISSHHTNIPHLVSSGVIDALEDIIAHPSDHNWREKCITVLNCLASSKAACDDITAAPGLIRGIATSLDVGEHVEQEQAATCLLKLCNATEKCSQIVLQEGVIPSLVLISVNGTTRGKQKAQKLLLLFGEQRWQDLSPGHTQHIPEINAVALSAQDSKPLSKTDSRREVGKTWKIWFKNKSFPAYRS</sequence>
<comment type="caution">
    <text evidence="8">The sequence shown here is derived from an EMBL/GenBank/DDBJ whole genome shotgun (WGS) entry which is preliminary data.</text>
</comment>
<dbReference type="InterPro" id="IPR011989">
    <property type="entry name" value="ARM-like"/>
</dbReference>
<dbReference type="PROSITE" id="PS51698">
    <property type="entry name" value="U_BOX"/>
    <property type="match status" value="1"/>
</dbReference>
<comment type="pathway">
    <text evidence="2">Protein modification; protein ubiquitination.</text>
</comment>
<dbReference type="InterPro" id="IPR013083">
    <property type="entry name" value="Znf_RING/FYVE/PHD"/>
</dbReference>
<evidence type="ECO:0000256" key="2">
    <source>
        <dbReference type="ARBA" id="ARBA00004906"/>
    </source>
</evidence>
<protein>
    <recommendedName>
        <fullName evidence="3">RING-type E3 ubiquitin transferase</fullName>
        <ecNumber evidence="3">2.3.2.27</ecNumber>
    </recommendedName>
</protein>
<dbReference type="AlphaFoldDB" id="A0AAE1WUD6"/>
<dbReference type="InterPro" id="IPR003613">
    <property type="entry name" value="Ubox_domain"/>
</dbReference>
<accession>A0AAE1WUD6</accession>
<dbReference type="SUPFAM" id="SSF48371">
    <property type="entry name" value="ARM repeat"/>
    <property type="match status" value="1"/>
</dbReference>